<proteinExistence type="predicted"/>
<keyword evidence="2" id="KW-1185">Reference proteome</keyword>
<dbReference type="STRING" id="1603886.GCA_001895165_01971"/>
<evidence type="ECO:0000313" key="1">
    <source>
        <dbReference type="EMBL" id="OZG60534.1"/>
    </source>
</evidence>
<protein>
    <submittedName>
        <fullName evidence="1">Abortive infection protein AbiEi</fullName>
    </submittedName>
</protein>
<dbReference type="AlphaFoldDB" id="A0A261FN03"/>
<name>A0A261FN03_9BIFI</name>
<sequence length="198" mass="22858">MTRNQDLSQLEIHTGYFVASEMEKRGFSRTAISQFAKENNLQRVARGLYHSDDSGEDPLFELQHRYPKAIFSHETALFLLDEAERVPSTPTITIPQSASATRLSESDVIVRKVKDDRFEIGLSHATTMFGHSVRTYDWERTICDLFRSRSTVESQDLLSAFRNYMRSSKRDLTKLTEYAAQFRLTNVMRPYLEAVMTS</sequence>
<dbReference type="Proteomes" id="UP000216352">
    <property type="component" value="Unassembled WGS sequence"/>
</dbReference>
<reference evidence="1 2" key="1">
    <citation type="journal article" date="2017" name="BMC Genomics">
        <title>Comparative genomic and phylogenomic analyses of the Bifidobacteriaceae family.</title>
        <authorList>
            <person name="Lugli G.A."/>
            <person name="Milani C."/>
            <person name="Turroni F."/>
            <person name="Duranti S."/>
            <person name="Mancabelli L."/>
            <person name="Mangifesta M."/>
            <person name="Ferrario C."/>
            <person name="Modesto M."/>
            <person name="Mattarelli P."/>
            <person name="Jiri K."/>
            <person name="van Sinderen D."/>
            <person name="Ventura M."/>
        </authorList>
    </citation>
    <scope>NUCLEOTIDE SEQUENCE [LARGE SCALE GENOMIC DNA]</scope>
    <source>
        <strain evidence="1 2">DSM 28807</strain>
    </source>
</reference>
<dbReference type="EMBL" id="MWWX01000016">
    <property type="protein sequence ID" value="OZG60534.1"/>
    <property type="molecule type" value="Genomic_DNA"/>
</dbReference>
<gene>
    <name evidence="1" type="ORF">BLEM_1835</name>
</gene>
<comment type="caution">
    <text evidence="1">The sequence shown here is derived from an EMBL/GenBank/DDBJ whole genome shotgun (WGS) entry which is preliminary data.</text>
</comment>
<dbReference type="RefSeq" id="WP_072726816.1">
    <property type="nucleotide sequence ID" value="NZ_BDIS01000026.1"/>
</dbReference>
<accession>A0A261FN03</accession>
<evidence type="ECO:0000313" key="2">
    <source>
        <dbReference type="Proteomes" id="UP000216352"/>
    </source>
</evidence>
<organism evidence="1 2">
    <name type="scientific">Bifidobacterium lemurum</name>
    <dbReference type="NCBI Taxonomy" id="1603886"/>
    <lineage>
        <taxon>Bacteria</taxon>
        <taxon>Bacillati</taxon>
        <taxon>Actinomycetota</taxon>
        <taxon>Actinomycetes</taxon>
        <taxon>Bifidobacteriales</taxon>
        <taxon>Bifidobacteriaceae</taxon>
        <taxon>Bifidobacterium</taxon>
    </lineage>
</organism>